<keyword evidence="7" id="KW-0539">Nucleus</keyword>
<dbReference type="FunFam" id="1.20.5.770:FF:000001">
    <property type="entry name" value="Period circadian protein"/>
    <property type="match status" value="1"/>
</dbReference>
<dbReference type="GO" id="GO:0032922">
    <property type="term" value="P:circadian regulation of gene expression"/>
    <property type="evidence" value="ECO:0007669"/>
    <property type="project" value="TreeGrafter"/>
</dbReference>
<dbReference type="PROSITE" id="PS50112">
    <property type="entry name" value="PAS"/>
    <property type="match status" value="2"/>
</dbReference>
<dbReference type="InterPro" id="IPR050760">
    <property type="entry name" value="Period_circadian_regulator"/>
</dbReference>
<keyword evidence="11" id="KW-1185">Reference proteome</keyword>
<dbReference type="AlphaFoldDB" id="A0A6P8L2P6"/>
<evidence type="ECO:0000256" key="2">
    <source>
        <dbReference type="ARBA" id="ARBA00004556"/>
    </source>
</evidence>
<evidence type="ECO:0000256" key="5">
    <source>
        <dbReference type="ARBA" id="ARBA00022737"/>
    </source>
</evidence>
<dbReference type="FunFam" id="3.30.450.20:FF:000072">
    <property type="entry name" value="Period circadian protein"/>
    <property type="match status" value="1"/>
</dbReference>
<dbReference type="Pfam" id="PF00989">
    <property type="entry name" value="PAS"/>
    <property type="match status" value="1"/>
</dbReference>
<evidence type="ECO:0000256" key="8">
    <source>
        <dbReference type="ARBA" id="ARBA00040849"/>
    </source>
</evidence>
<dbReference type="RefSeq" id="XP_033172367.1">
    <property type="nucleotide sequence ID" value="XM_033316476.1"/>
</dbReference>
<keyword evidence="5" id="KW-0677">Repeat</keyword>
<evidence type="ECO:0000259" key="10">
    <source>
        <dbReference type="PROSITE" id="PS50112"/>
    </source>
</evidence>
<feature type="compositionally biased region" description="Low complexity" evidence="9">
    <location>
        <begin position="16"/>
        <end position="47"/>
    </location>
</feature>
<dbReference type="SUPFAM" id="SSF55785">
    <property type="entry name" value="PYP-like sensor domain (PAS domain)"/>
    <property type="match status" value="2"/>
</dbReference>
<evidence type="ECO:0000256" key="3">
    <source>
        <dbReference type="ARBA" id="ARBA00022490"/>
    </source>
</evidence>
<feature type="domain" description="PAS" evidence="10">
    <location>
        <begin position="398"/>
        <end position="446"/>
    </location>
</feature>
<dbReference type="CDD" id="cd00130">
    <property type="entry name" value="PAS"/>
    <property type="match status" value="2"/>
</dbReference>
<evidence type="ECO:0000313" key="12">
    <source>
        <dbReference type="RefSeq" id="XP_033172367.1"/>
    </source>
</evidence>
<sequence>MEGGESTESTHNTKVSDSAYSNSCSNSQSQRSGSSKSRLSGSHSSGSSGYGGKPSTQASSSDMIIKRNKDKSRKKKKNKGAGQGAGQAQTLISASTSLEGRDEEKPRPSGTGCVEQQICRELQDQQHGEDHSEPQATEQLQQEEEDQSGSESEADRVEGVAKSEAAQSFPIPSPLSVTIVPPSMGGCGGVGHAAGLDSGLAKFDKTWEAGPGKLESMTGVGAAAAGTGQRGERVKEDSFCCVISMHDGIVLYTTPSITDVLGYPRDMWLGRSFIDFVHLKDRATFASQITTGIPIAESRGSVPKDAKSTFCVMLRRYRGLKSGGFGVIGRPVSYEPFRLGLTFREAPEEARPDNYMVSNGTNMLLVICATPIKSSYKVPDEILSQKSPKFAIRHTATGIISHVDSAAVSALGYLPQDLIGRSIMDFYHHEDLSVMKETYETVMKKGQTAGASFCSKPYRFLIQNGCYVLLETEWTSFVNPWSRKLEFVVGHHRVFQGPKQCNVFEAAPTCKLKISEEAQSRNTRIKEDIVKRLAETVSRPSDTVKQEVSRRCQALASFMETLMDEVSRADLKLELPHENELTVSERDSVMLGEISPHHDYYDTSRSRRRRSSIRPKRSRRSRAAHVSVAPVVR</sequence>
<keyword evidence="6" id="KW-0090">Biological rhythms</keyword>
<dbReference type="Gene3D" id="3.30.450.20">
    <property type="entry name" value="PAS domain"/>
    <property type="match status" value="2"/>
</dbReference>
<feature type="compositionally biased region" description="Low complexity" evidence="9">
    <location>
        <begin position="624"/>
        <end position="633"/>
    </location>
</feature>
<feature type="compositionally biased region" description="Basic and acidic residues" evidence="9">
    <location>
        <begin position="595"/>
        <end position="605"/>
    </location>
</feature>
<feature type="region of interest" description="Disordered" evidence="9">
    <location>
        <begin position="594"/>
        <end position="633"/>
    </location>
</feature>
<accession>A0A6P8L2P6</accession>
<dbReference type="FunFam" id="3.30.450.20:FF:000066">
    <property type="entry name" value="Period circadian protein"/>
    <property type="match status" value="1"/>
</dbReference>
<dbReference type="InterPro" id="IPR035965">
    <property type="entry name" value="PAS-like_dom_sf"/>
</dbReference>
<dbReference type="InterPro" id="IPR013767">
    <property type="entry name" value="PAS_fold"/>
</dbReference>
<evidence type="ECO:0000256" key="9">
    <source>
        <dbReference type="SAM" id="MobiDB-lite"/>
    </source>
</evidence>
<dbReference type="InterPro" id="IPR000014">
    <property type="entry name" value="PAS"/>
</dbReference>
<evidence type="ECO:0000313" key="11">
    <source>
        <dbReference type="Proteomes" id="UP000515162"/>
    </source>
</evidence>
<proteinExistence type="predicted"/>
<protein>
    <recommendedName>
        <fullName evidence="8">Period circadian protein</fullName>
    </recommendedName>
</protein>
<dbReference type="Pfam" id="PF14598">
    <property type="entry name" value="PAS_11"/>
    <property type="match status" value="1"/>
</dbReference>
<dbReference type="GO" id="GO:0001222">
    <property type="term" value="F:transcription corepressor binding"/>
    <property type="evidence" value="ECO:0007669"/>
    <property type="project" value="TreeGrafter"/>
</dbReference>
<dbReference type="Proteomes" id="UP000515162">
    <property type="component" value="Chromosome X"/>
</dbReference>
<dbReference type="GO" id="GO:0005634">
    <property type="term" value="C:nucleus"/>
    <property type="evidence" value="ECO:0007669"/>
    <property type="project" value="UniProtKB-SubCell"/>
</dbReference>
<dbReference type="Gene3D" id="1.20.5.770">
    <property type="entry name" value="Single helix bin"/>
    <property type="match status" value="1"/>
</dbReference>
<keyword evidence="4" id="KW-0597">Phosphoprotein</keyword>
<feature type="compositionally biased region" description="Basic and acidic residues" evidence="9">
    <location>
        <begin position="121"/>
        <end position="133"/>
    </location>
</feature>
<feature type="domain" description="PAS" evidence="10">
    <location>
        <begin position="247"/>
        <end position="296"/>
    </location>
</feature>
<evidence type="ECO:0000256" key="1">
    <source>
        <dbReference type="ARBA" id="ARBA00004123"/>
    </source>
</evidence>
<organism evidence="11 12">
    <name type="scientific">Drosophila mauritiana</name>
    <name type="common">Fruit fly</name>
    <dbReference type="NCBI Taxonomy" id="7226"/>
    <lineage>
        <taxon>Eukaryota</taxon>
        <taxon>Metazoa</taxon>
        <taxon>Ecdysozoa</taxon>
        <taxon>Arthropoda</taxon>
        <taxon>Hexapoda</taxon>
        <taxon>Insecta</taxon>
        <taxon>Pterygota</taxon>
        <taxon>Neoptera</taxon>
        <taxon>Endopterygota</taxon>
        <taxon>Diptera</taxon>
        <taxon>Brachycera</taxon>
        <taxon>Muscomorpha</taxon>
        <taxon>Ephydroidea</taxon>
        <taxon>Drosophilidae</taxon>
        <taxon>Drosophila</taxon>
        <taxon>Sophophora</taxon>
    </lineage>
</organism>
<dbReference type="GeneID" id="117148827"/>
<dbReference type="GO" id="GO:0000976">
    <property type="term" value="F:transcription cis-regulatory region binding"/>
    <property type="evidence" value="ECO:0007669"/>
    <property type="project" value="TreeGrafter"/>
</dbReference>
<dbReference type="GO" id="GO:0000122">
    <property type="term" value="P:negative regulation of transcription by RNA polymerase II"/>
    <property type="evidence" value="ECO:0007669"/>
    <property type="project" value="TreeGrafter"/>
</dbReference>
<dbReference type="PANTHER" id="PTHR11269">
    <property type="entry name" value="PERIOD CIRCADIAN PROTEIN"/>
    <property type="match status" value="1"/>
</dbReference>
<keyword evidence="3" id="KW-0963">Cytoplasm</keyword>
<feature type="compositionally biased region" description="Basic residues" evidence="9">
    <location>
        <begin position="606"/>
        <end position="623"/>
    </location>
</feature>
<evidence type="ECO:0000256" key="6">
    <source>
        <dbReference type="ARBA" id="ARBA00023108"/>
    </source>
</evidence>
<reference evidence="12" key="1">
    <citation type="submission" date="2025-08" db="UniProtKB">
        <authorList>
            <consortium name="RefSeq"/>
        </authorList>
    </citation>
    <scope>IDENTIFICATION</scope>
    <source>
        <strain evidence="12">Mau12</strain>
        <tissue evidence="12">Whole Body</tissue>
    </source>
</reference>
<name>A0A6P8L2P6_DROMA</name>
<dbReference type="PANTHER" id="PTHR11269:SF16">
    <property type="entry name" value="PERIOD CIRCADIAN PROTEIN"/>
    <property type="match status" value="1"/>
</dbReference>
<feature type="compositionally biased region" description="Polar residues" evidence="9">
    <location>
        <begin position="1"/>
        <end position="15"/>
    </location>
</feature>
<dbReference type="GO" id="GO:0043153">
    <property type="term" value="P:entrainment of circadian clock by photoperiod"/>
    <property type="evidence" value="ECO:0007669"/>
    <property type="project" value="TreeGrafter"/>
</dbReference>
<feature type="compositionally biased region" description="Basic residues" evidence="9">
    <location>
        <begin position="66"/>
        <end position="79"/>
    </location>
</feature>
<dbReference type="CTD" id="31251"/>
<dbReference type="SMART" id="SM00091">
    <property type="entry name" value="PAS"/>
    <property type="match status" value="2"/>
</dbReference>
<feature type="region of interest" description="Disordered" evidence="9">
    <location>
        <begin position="1"/>
        <end position="174"/>
    </location>
</feature>
<gene>
    <name evidence="12" type="primary">LOC117148827</name>
</gene>
<evidence type="ECO:0000256" key="7">
    <source>
        <dbReference type="ARBA" id="ARBA00023242"/>
    </source>
</evidence>
<comment type="subcellular location">
    <subcellularLocation>
        <location evidence="2">Cytoplasm</location>
        <location evidence="2">Perinuclear region</location>
    </subcellularLocation>
    <subcellularLocation>
        <location evidence="1">Nucleus</location>
    </subcellularLocation>
</comment>
<evidence type="ECO:0000256" key="4">
    <source>
        <dbReference type="ARBA" id="ARBA00022553"/>
    </source>
</evidence>
<dbReference type="GO" id="GO:0048471">
    <property type="term" value="C:perinuclear region of cytoplasm"/>
    <property type="evidence" value="ECO:0007669"/>
    <property type="project" value="UniProtKB-SubCell"/>
</dbReference>